<name>A0A0F8Z9H3_9ZZZZ</name>
<accession>A0A0F8Z9H3</accession>
<organism evidence="1">
    <name type="scientific">marine sediment metagenome</name>
    <dbReference type="NCBI Taxonomy" id="412755"/>
    <lineage>
        <taxon>unclassified sequences</taxon>
        <taxon>metagenomes</taxon>
        <taxon>ecological metagenomes</taxon>
    </lineage>
</organism>
<feature type="non-terminal residue" evidence="1">
    <location>
        <position position="199"/>
    </location>
</feature>
<dbReference type="EMBL" id="LAZR01061677">
    <property type="protein sequence ID" value="KKK63094.1"/>
    <property type="molecule type" value="Genomic_DNA"/>
</dbReference>
<evidence type="ECO:0000313" key="1">
    <source>
        <dbReference type="EMBL" id="KKK63094.1"/>
    </source>
</evidence>
<reference evidence="1" key="1">
    <citation type="journal article" date="2015" name="Nature">
        <title>Complex archaea that bridge the gap between prokaryotes and eukaryotes.</title>
        <authorList>
            <person name="Spang A."/>
            <person name="Saw J.H."/>
            <person name="Jorgensen S.L."/>
            <person name="Zaremba-Niedzwiedzka K."/>
            <person name="Martijn J."/>
            <person name="Lind A.E."/>
            <person name="van Eijk R."/>
            <person name="Schleper C."/>
            <person name="Guy L."/>
            <person name="Ettema T.J."/>
        </authorList>
    </citation>
    <scope>NUCLEOTIDE SEQUENCE</scope>
</reference>
<gene>
    <name evidence="1" type="ORF">LCGC14_2997750</name>
</gene>
<dbReference type="AlphaFoldDB" id="A0A0F8Z9H3"/>
<proteinExistence type="predicted"/>
<sequence length="199" mass="23032">MPDTPKETKGALNAADWKAIGEFIKAEKERRAEARFHKEQQWKEVDRQIRMEPKPRVTASGKDQDWFPNIELPLQFDTLEVTVADVKRLIFPRGTEWYDVNAELSDDYLERFKRRRETKPLIGSQPLPVKLEQETANTLVKTAIDHYHRLFDFRANVISFAIEMVKYGSGVARVREVSLPQLSSDFRGMKGDVRGPAMI</sequence>
<protein>
    <submittedName>
        <fullName evidence="1">Uncharacterized protein</fullName>
    </submittedName>
</protein>
<comment type="caution">
    <text evidence="1">The sequence shown here is derived from an EMBL/GenBank/DDBJ whole genome shotgun (WGS) entry which is preliminary data.</text>
</comment>